<protein>
    <submittedName>
        <fullName evidence="1">Uncharacterized protein</fullName>
    </submittedName>
</protein>
<accession>A0A3S1C4H4</accession>
<comment type="caution">
    <text evidence="1">The sequence shown here is derived from an EMBL/GenBank/DDBJ whole genome shotgun (WGS) entry which is preliminary data.</text>
</comment>
<dbReference type="EMBL" id="RQTK01000273">
    <property type="protein sequence ID" value="RUS82754.1"/>
    <property type="molecule type" value="Genomic_DNA"/>
</dbReference>
<dbReference type="Proteomes" id="UP000271974">
    <property type="component" value="Unassembled WGS sequence"/>
</dbReference>
<reference evidence="1 2" key="1">
    <citation type="submission" date="2019-01" db="EMBL/GenBank/DDBJ databases">
        <title>A draft genome assembly of the solar-powered sea slug Elysia chlorotica.</title>
        <authorList>
            <person name="Cai H."/>
            <person name="Li Q."/>
            <person name="Fang X."/>
            <person name="Li J."/>
            <person name="Curtis N.E."/>
            <person name="Altenburger A."/>
            <person name="Shibata T."/>
            <person name="Feng M."/>
            <person name="Maeda T."/>
            <person name="Schwartz J.A."/>
            <person name="Shigenobu S."/>
            <person name="Lundholm N."/>
            <person name="Nishiyama T."/>
            <person name="Yang H."/>
            <person name="Hasebe M."/>
            <person name="Li S."/>
            <person name="Pierce S.K."/>
            <person name="Wang J."/>
        </authorList>
    </citation>
    <scope>NUCLEOTIDE SEQUENCE [LARGE SCALE GENOMIC DNA]</scope>
    <source>
        <strain evidence="1">EC2010</strain>
        <tissue evidence="1">Whole organism of an adult</tissue>
    </source>
</reference>
<gene>
    <name evidence="1" type="ORF">EGW08_009492</name>
</gene>
<feature type="non-terminal residue" evidence="1">
    <location>
        <position position="1"/>
    </location>
</feature>
<organism evidence="1 2">
    <name type="scientific">Elysia chlorotica</name>
    <name type="common">Eastern emerald elysia</name>
    <name type="synonym">Sea slug</name>
    <dbReference type="NCBI Taxonomy" id="188477"/>
    <lineage>
        <taxon>Eukaryota</taxon>
        <taxon>Metazoa</taxon>
        <taxon>Spiralia</taxon>
        <taxon>Lophotrochozoa</taxon>
        <taxon>Mollusca</taxon>
        <taxon>Gastropoda</taxon>
        <taxon>Heterobranchia</taxon>
        <taxon>Euthyneura</taxon>
        <taxon>Panpulmonata</taxon>
        <taxon>Sacoglossa</taxon>
        <taxon>Placobranchoidea</taxon>
        <taxon>Plakobranchidae</taxon>
        <taxon>Elysia</taxon>
    </lineage>
</organism>
<evidence type="ECO:0000313" key="2">
    <source>
        <dbReference type="Proteomes" id="UP000271974"/>
    </source>
</evidence>
<evidence type="ECO:0000313" key="1">
    <source>
        <dbReference type="EMBL" id="RUS82754.1"/>
    </source>
</evidence>
<dbReference type="AlphaFoldDB" id="A0A3S1C4H4"/>
<name>A0A3S1C4H4_ELYCH</name>
<proteinExistence type="predicted"/>
<sequence length="100" mass="12026">KNLKKGGLVSKLIIYKECIDVTNKNVCQFQKFPYILTQNNIRLHRKFNPCRPMWYENKAHPKLTRIVGNLICKIGSQMQNCKTWRVYMAKRTNLRRCYYI</sequence>
<keyword evidence="2" id="KW-1185">Reference proteome</keyword>